<comment type="caution">
    <text evidence="2">The sequence shown here is derived from an EMBL/GenBank/DDBJ whole genome shotgun (WGS) entry which is preliminary data.</text>
</comment>
<dbReference type="Proteomes" id="UP000823775">
    <property type="component" value="Unassembled WGS sequence"/>
</dbReference>
<evidence type="ECO:0000313" key="3">
    <source>
        <dbReference type="Proteomes" id="UP000823775"/>
    </source>
</evidence>
<protein>
    <submittedName>
        <fullName evidence="2">Uncharacterized protein</fullName>
    </submittedName>
</protein>
<accession>A0ABS8SE00</accession>
<evidence type="ECO:0000313" key="2">
    <source>
        <dbReference type="EMBL" id="MCD7457122.1"/>
    </source>
</evidence>
<dbReference type="EMBL" id="JACEIK010000441">
    <property type="protein sequence ID" value="MCD7457122.1"/>
    <property type="molecule type" value="Genomic_DNA"/>
</dbReference>
<name>A0ABS8SE00_DATST</name>
<proteinExistence type="predicted"/>
<feature type="compositionally biased region" description="Basic and acidic residues" evidence="1">
    <location>
        <begin position="154"/>
        <end position="166"/>
    </location>
</feature>
<reference evidence="2 3" key="1">
    <citation type="journal article" date="2021" name="BMC Genomics">
        <title>Datura genome reveals duplications of psychoactive alkaloid biosynthetic genes and high mutation rate following tissue culture.</title>
        <authorList>
            <person name="Rajewski A."/>
            <person name="Carter-House D."/>
            <person name="Stajich J."/>
            <person name="Litt A."/>
        </authorList>
    </citation>
    <scope>NUCLEOTIDE SEQUENCE [LARGE SCALE GENOMIC DNA]</scope>
    <source>
        <strain evidence="2">AR-01</strain>
    </source>
</reference>
<keyword evidence="3" id="KW-1185">Reference proteome</keyword>
<evidence type="ECO:0000256" key="1">
    <source>
        <dbReference type="SAM" id="MobiDB-lite"/>
    </source>
</evidence>
<gene>
    <name evidence="2" type="ORF">HAX54_034255</name>
</gene>
<organism evidence="2 3">
    <name type="scientific">Datura stramonium</name>
    <name type="common">Jimsonweed</name>
    <name type="synonym">Common thornapple</name>
    <dbReference type="NCBI Taxonomy" id="4076"/>
    <lineage>
        <taxon>Eukaryota</taxon>
        <taxon>Viridiplantae</taxon>
        <taxon>Streptophyta</taxon>
        <taxon>Embryophyta</taxon>
        <taxon>Tracheophyta</taxon>
        <taxon>Spermatophyta</taxon>
        <taxon>Magnoliopsida</taxon>
        <taxon>eudicotyledons</taxon>
        <taxon>Gunneridae</taxon>
        <taxon>Pentapetalae</taxon>
        <taxon>asterids</taxon>
        <taxon>lamiids</taxon>
        <taxon>Solanales</taxon>
        <taxon>Solanaceae</taxon>
        <taxon>Solanoideae</taxon>
        <taxon>Datureae</taxon>
        <taxon>Datura</taxon>
    </lineage>
</organism>
<feature type="region of interest" description="Disordered" evidence="1">
    <location>
        <begin position="154"/>
        <end position="173"/>
    </location>
</feature>
<sequence length="173" mass="19454">MLELGLPWSRALRLPTSRQRSKGCVLLLQKMLSALFALLSIKSRMRMILPICDILSMQHVLTYGFSSTPHAQFVEFLCAKHLKKRKLCNRCLVQLSDHYVMDSLNVSSNHCISAEQMHSPRLHDSLRTDSTTDTQCPPEGGMMVVTGNDVILNEDSHNTKNTENKQVESPSTA</sequence>